<dbReference type="PANTHER" id="PTHR42916">
    <property type="entry name" value="2-SUCCINYL-5-ENOLPYRUVYL-6-HYDROXY-3-CYCLOHEXENE-1-CARBOXYLATE SYNTHASE"/>
    <property type="match status" value="1"/>
</dbReference>
<evidence type="ECO:0000256" key="3">
    <source>
        <dbReference type="HAMAP-Rule" id="MF_01660"/>
    </source>
</evidence>
<comment type="function">
    <text evidence="3">Catalyzes a proton abstraction reaction that results in 2,5-elimination of pyruvate from 2-succinyl-5-enolpyruvyl-6-hydroxy-3-cyclohexene-1-carboxylate (SEPHCHC) and the formation of 2-succinyl-6-hydroxy-2,4-cyclohexadiene-1-carboxylate (SHCHC).</text>
</comment>
<evidence type="ECO:0000259" key="4">
    <source>
        <dbReference type="Pfam" id="PF12697"/>
    </source>
</evidence>
<sequence>MGMTLAYSTWGEGHRPLLLLHGFTGNRTAFDHLRPWLSSAVKAVAVDLPGHGETPLPNKKGRDGFLETIDALVELVEKLGVSSVDVLGYSMGARLALGAALHRPDRFGRLIMESGSPGLRRRMERAERRETDGRLVSLLRTQGVDAFLERWESQPMFESLKQLPPDQSEALRARRKSCTAEGLVGALECLGLGFQPSYWQELHRQRLPTLLLTGALDEKFTEIARKMATELPVVWSHAFTNCGHAPHLEVPEAYAREVLSFLHTPWYEAPQFEKPPVITP</sequence>
<dbReference type="OrthoDB" id="9804723at2"/>
<name>A0A085WRP2_9BACT</name>
<dbReference type="GO" id="GO:0009234">
    <property type="term" value="P:menaquinone biosynthetic process"/>
    <property type="evidence" value="ECO:0007669"/>
    <property type="project" value="UniProtKB-UniRule"/>
</dbReference>
<comment type="catalytic activity">
    <reaction evidence="3">
        <text>5-enolpyruvoyl-6-hydroxy-2-succinyl-cyclohex-3-ene-1-carboxylate = (1R,6R)-6-hydroxy-2-succinyl-cyclohexa-2,4-diene-1-carboxylate + pyruvate</text>
        <dbReference type="Rhea" id="RHEA:25597"/>
        <dbReference type="ChEBI" id="CHEBI:15361"/>
        <dbReference type="ChEBI" id="CHEBI:58689"/>
        <dbReference type="ChEBI" id="CHEBI:58818"/>
        <dbReference type="EC" id="4.2.99.20"/>
    </reaction>
</comment>
<proteinExistence type="inferred from homology"/>
<dbReference type="SUPFAM" id="SSF53474">
    <property type="entry name" value="alpha/beta-Hydrolases"/>
    <property type="match status" value="1"/>
</dbReference>
<keyword evidence="6" id="KW-1185">Reference proteome</keyword>
<dbReference type="HAMAP" id="MF_01660">
    <property type="entry name" value="MenH"/>
    <property type="match status" value="1"/>
</dbReference>
<evidence type="ECO:0000313" key="6">
    <source>
        <dbReference type="Proteomes" id="UP000028725"/>
    </source>
</evidence>
<dbReference type="InterPro" id="IPR029058">
    <property type="entry name" value="AB_hydrolase_fold"/>
</dbReference>
<evidence type="ECO:0000256" key="1">
    <source>
        <dbReference type="ARBA" id="ARBA00022428"/>
    </source>
</evidence>
<dbReference type="UniPathway" id="UPA01057">
    <property type="reaction ID" value="UER00900"/>
</dbReference>
<feature type="domain" description="AB hydrolase-1" evidence="4">
    <location>
        <begin position="17"/>
        <end position="256"/>
    </location>
</feature>
<comment type="pathway">
    <text evidence="3">Quinol/quinone metabolism; 1,4-dihydroxy-2-naphthoate biosynthesis; 1,4-dihydroxy-2-naphthoate from chorismate: step 3/7.</text>
</comment>
<organism evidence="5 6">
    <name type="scientific">Hyalangium minutum</name>
    <dbReference type="NCBI Taxonomy" id="394096"/>
    <lineage>
        <taxon>Bacteria</taxon>
        <taxon>Pseudomonadati</taxon>
        <taxon>Myxococcota</taxon>
        <taxon>Myxococcia</taxon>
        <taxon>Myxococcales</taxon>
        <taxon>Cystobacterineae</taxon>
        <taxon>Archangiaceae</taxon>
        <taxon>Hyalangium</taxon>
    </lineage>
</organism>
<dbReference type="Proteomes" id="UP000028725">
    <property type="component" value="Unassembled WGS sequence"/>
</dbReference>
<dbReference type="RefSeq" id="WP_044185341.1">
    <property type="nucleotide sequence ID" value="NZ_JMCB01000003.1"/>
</dbReference>
<dbReference type="Gene3D" id="3.40.50.1820">
    <property type="entry name" value="alpha/beta hydrolase"/>
    <property type="match status" value="1"/>
</dbReference>
<gene>
    <name evidence="3" type="primary">menH</name>
    <name evidence="5" type="ORF">DB31_5397</name>
</gene>
<dbReference type="PATRIC" id="fig|394096.3.peg.1876"/>
<comment type="caution">
    <text evidence="5">The sequence shown here is derived from an EMBL/GenBank/DDBJ whole genome shotgun (WGS) entry which is preliminary data.</text>
</comment>
<dbReference type="EC" id="4.2.99.20" evidence="3"/>
<dbReference type="UniPathway" id="UPA00079"/>
<dbReference type="InterPro" id="IPR000073">
    <property type="entry name" value="AB_hydrolase_1"/>
</dbReference>
<comment type="pathway">
    <text evidence="3">Quinol/quinone metabolism; menaquinone biosynthesis.</text>
</comment>
<dbReference type="NCBIfam" id="TIGR03695">
    <property type="entry name" value="menH_SHCHC"/>
    <property type="match status" value="1"/>
</dbReference>
<evidence type="ECO:0000313" key="5">
    <source>
        <dbReference type="EMBL" id="KFE70355.1"/>
    </source>
</evidence>
<comment type="similarity">
    <text evidence="3">Belongs to the AB hydrolase superfamily. MenH family.</text>
</comment>
<dbReference type="InterPro" id="IPR022485">
    <property type="entry name" value="SHCHC_synthase_MenH"/>
</dbReference>
<keyword evidence="1 3" id="KW-0474">Menaquinone biosynthesis</keyword>
<protein>
    <recommendedName>
        <fullName evidence="3">Putative 2-succinyl-6-hydroxy-2,4-cyclohexadiene-1-carboxylate synthase</fullName>
        <shortName evidence="3">SHCHC synthase</shortName>
        <ecNumber evidence="3">4.2.99.20</ecNumber>
    </recommendedName>
</protein>
<reference evidence="5 6" key="1">
    <citation type="submission" date="2014-04" db="EMBL/GenBank/DDBJ databases">
        <title>Genome assembly of Hyalangium minutum DSM 14724.</title>
        <authorList>
            <person name="Sharma G."/>
            <person name="Subramanian S."/>
        </authorList>
    </citation>
    <scope>NUCLEOTIDE SEQUENCE [LARGE SCALE GENOMIC DNA]</scope>
    <source>
        <strain evidence="5 6">DSM 14724</strain>
    </source>
</reference>
<dbReference type="GO" id="GO:0070205">
    <property type="term" value="F:2-succinyl-6-hydroxy-2,4-cyclohexadiene-1-carboxylate synthase activity"/>
    <property type="evidence" value="ECO:0007669"/>
    <property type="project" value="UniProtKB-UniRule"/>
</dbReference>
<evidence type="ECO:0000256" key="2">
    <source>
        <dbReference type="ARBA" id="ARBA00023239"/>
    </source>
</evidence>
<dbReference type="Pfam" id="PF12697">
    <property type="entry name" value="Abhydrolase_6"/>
    <property type="match status" value="1"/>
</dbReference>
<keyword evidence="2 3" id="KW-0456">Lyase</keyword>
<dbReference type="STRING" id="394096.DB31_5397"/>
<comment type="subunit">
    <text evidence="3">Monomer.</text>
</comment>
<dbReference type="PRINTS" id="PR00111">
    <property type="entry name" value="ABHYDROLASE"/>
</dbReference>
<dbReference type="AlphaFoldDB" id="A0A085WRP2"/>
<accession>A0A085WRP2</accession>
<dbReference type="EMBL" id="JMCB01000003">
    <property type="protein sequence ID" value="KFE70355.1"/>
    <property type="molecule type" value="Genomic_DNA"/>
</dbReference>
<dbReference type="PANTHER" id="PTHR42916:SF1">
    <property type="entry name" value="PROTEIN PHYLLO, CHLOROPLASTIC"/>
    <property type="match status" value="1"/>
</dbReference>